<dbReference type="SUPFAM" id="SSF55961">
    <property type="entry name" value="Bet v1-like"/>
    <property type="match status" value="1"/>
</dbReference>
<proteinExistence type="predicted"/>
<name>A0AAW2YHR9_9EUKA</name>
<keyword evidence="3" id="KW-1185">Reference proteome</keyword>
<dbReference type="Gene3D" id="3.30.530.20">
    <property type="match status" value="1"/>
</dbReference>
<feature type="signal peptide" evidence="1">
    <location>
        <begin position="1"/>
        <end position="23"/>
    </location>
</feature>
<dbReference type="InterPro" id="IPR023393">
    <property type="entry name" value="START-like_dom_sf"/>
</dbReference>
<gene>
    <name evidence="2" type="ORF">AKO1_004493</name>
</gene>
<dbReference type="EMBL" id="JAOPGA020000055">
    <property type="protein sequence ID" value="KAL0476539.1"/>
    <property type="molecule type" value="Genomic_DNA"/>
</dbReference>
<organism evidence="2 3">
    <name type="scientific">Acrasis kona</name>
    <dbReference type="NCBI Taxonomy" id="1008807"/>
    <lineage>
        <taxon>Eukaryota</taxon>
        <taxon>Discoba</taxon>
        <taxon>Heterolobosea</taxon>
        <taxon>Tetramitia</taxon>
        <taxon>Eutetramitia</taxon>
        <taxon>Acrasidae</taxon>
        <taxon>Acrasis</taxon>
    </lineage>
</organism>
<accession>A0AAW2YHR9</accession>
<comment type="caution">
    <text evidence="2">The sequence shown here is derived from an EMBL/GenBank/DDBJ whole genome shotgun (WGS) entry which is preliminary data.</text>
</comment>
<feature type="chain" id="PRO_5043430641" evidence="1">
    <location>
        <begin position="24"/>
        <end position="168"/>
    </location>
</feature>
<dbReference type="AlphaFoldDB" id="A0AAW2YHR9"/>
<keyword evidence="1" id="KW-0732">Signal</keyword>
<sequence>MKKIVIPLLVVCFAFLLYPDVLNHEVEIHSHTSHIYNYLQDPERFQRLNPCVVEVVEHRSKDKNIKNFTITEVYPGMSYFGTKAVSQGTLELTKDEKIVETINNEIGVKGVIVLTFVPALGYERTTVKTQITFSGGLLNRKFASVMTSLFQQTWLNNLKKAIENKEGK</sequence>
<protein>
    <submittedName>
        <fullName evidence="2">MiaA</fullName>
    </submittedName>
</protein>
<reference evidence="2 3" key="1">
    <citation type="submission" date="2024-03" db="EMBL/GenBank/DDBJ databases">
        <title>The Acrasis kona genome and developmental transcriptomes reveal deep origins of eukaryotic multicellular pathways.</title>
        <authorList>
            <person name="Sheikh S."/>
            <person name="Fu C.-J."/>
            <person name="Brown M.W."/>
            <person name="Baldauf S.L."/>
        </authorList>
    </citation>
    <scope>NUCLEOTIDE SEQUENCE [LARGE SCALE GENOMIC DNA]</scope>
    <source>
        <strain evidence="2 3">ATCC MYA-3509</strain>
    </source>
</reference>
<evidence type="ECO:0000256" key="1">
    <source>
        <dbReference type="SAM" id="SignalP"/>
    </source>
</evidence>
<evidence type="ECO:0000313" key="3">
    <source>
        <dbReference type="Proteomes" id="UP001431209"/>
    </source>
</evidence>
<dbReference type="Proteomes" id="UP001431209">
    <property type="component" value="Unassembled WGS sequence"/>
</dbReference>
<evidence type="ECO:0000313" key="2">
    <source>
        <dbReference type="EMBL" id="KAL0476539.1"/>
    </source>
</evidence>